<dbReference type="AlphaFoldDB" id="A0A3S9MYC6"/>
<proteinExistence type="predicted"/>
<reference evidence="1 2" key="1">
    <citation type="submission" date="2018-12" db="EMBL/GenBank/DDBJ databases">
        <title>Complete genome of Nonlabens sp. MJ115.</title>
        <authorList>
            <person name="Choi H.S."/>
            <person name="Jung J."/>
        </authorList>
    </citation>
    <scope>NUCLEOTIDE SEQUENCE [LARGE SCALE GENOMIC DNA]</scope>
    <source>
        <strain evidence="1 2">MJ115</strain>
    </source>
</reference>
<dbReference type="InterPro" id="IPR021445">
    <property type="entry name" value="DUF3095"/>
</dbReference>
<organism evidence="1 2">
    <name type="scientific">Nonlabens ponticola</name>
    <dbReference type="NCBI Taxonomy" id="2496866"/>
    <lineage>
        <taxon>Bacteria</taxon>
        <taxon>Pseudomonadati</taxon>
        <taxon>Bacteroidota</taxon>
        <taxon>Flavobacteriia</taxon>
        <taxon>Flavobacteriales</taxon>
        <taxon>Flavobacteriaceae</taxon>
        <taxon>Nonlabens</taxon>
    </lineage>
</organism>
<dbReference type="EMBL" id="CP034549">
    <property type="protein sequence ID" value="AZQ44124.1"/>
    <property type="molecule type" value="Genomic_DNA"/>
</dbReference>
<evidence type="ECO:0000313" key="2">
    <source>
        <dbReference type="Proteomes" id="UP000279600"/>
    </source>
</evidence>
<protein>
    <submittedName>
        <fullName evidence="1">DUF3095 family protein</fullName>
    </submittedName>
</protein>
<keyword evidence="2" id="KW-1185">Reference proteome</keyword>
<dbReference type="RefSeq" id="WP_126447251.1">
    <property type="nucleotide sequence ID" value="NZ_CP034549.1"/>
</dbReference>
<dbReference type="OrthoDB" id="5342145at2"/>
<sequence length="386" mass="42950">MANRSVQFYGDLNVYEGNLPQIYGKKSNFARFDSSWHIIVTDVENSTAVVARGDHQAVNLAATGSIIACLNIARDHGVDIPFFFGGDGATILIPDSLLSACLHALTLHQERCTTAFGFYLRVGHRSVQEMLDQEATLFISKYKRNAYHIMPLVYGDALHLAEKQIKGAEPQDLKLQQLQSSMLNLAGMECKWDAVSPPQEEGEVISFIINAVQVDSQNAVYADILAALDEIYGDDATRNPLTLERLKLVNSFSKLKTEVKMKYATSSLRHKLSTALRATFGKYYLKHTRKGRNYLNQMIQLTEVLLIDGAINTTISGTRAQREKLLSILDTMEDAGKIQYGYYVSDSSILSCYVTALDDYHIHFLDGGNGGYTQASKVLKKKMVVV</sequence>
<accession>A0A3S9MYC6</accession>
<name>A0A3S9MYC6_9FLAO</name>
<evidence type="ECO:0000313" key="1">
    <source>
        <dbReference type="EMBL" id="AZQ44124.1"/>
    </source>
</evidence>
<dbReference type="Pfam" id="PF11294">
    <property type="entry name" value="DUF3095"/>
    <property type="match status" value="1"/>
</dbReference>
<dbReference type="Proteomes" id="UP000279600">
    <property type="component" value="Chromosome"/>
</dbReference>
<dbReference type="KEGG" id="noj:EJ995_07720"/>
<gene>
    <name evidence="1" type="ORF">EJ995_07720</name>
</gene>